<dbReference type="STRING" id="648782.SAMN04488554_2015"/>
<gene>
    <name evidence="6" type="ORF">SAMN04488554_2015</name>
</gene>
<organism evidence="6 7">
    <name type="scientific">Ruania alba</name>
    <dbReference type="NCBI Taxonomy" id="648782"/>
    <lineage>
        <taxon>Bacteria</taxon>
        <taxon>Bacillati</taxon>
        <taxon>Actinomycetota</taxon>
        <taxon>Actinomycetes</taxon>
        <taxon>Micrococcales</taxon>
        <taxon>Ruaniaceae</taxon>
        <taxon>Ruania</taxon>
    </lineage>
</organism>
<dbReference type="InterPro" id="IPR036390">
    <property type="entry name" value="WH_DNA-bd_sf"/>
</dbReference>
<dbReference type="PANTHER" id="PTHR43537:SF5">
    <property type="entry name" value="UXU OPERON TRANSCRIPTIONAL REGULATOR"/>
    <property type="match status" value="1"/>
</dbReference>
<protein>
    <submittedName>
        <fullName evidence="6">DNA-binding transcriptional regulator, GntR family</fullName>
    </submittedName>
</protein>
<dbReference type="GO" id="GO:0003677">
    <property type="term" value="F:DNA binding"/>
    <property type="evidence" value="ECO:0007669"/>
    <property type="project" value="UniProtKB-KW"/>
</dbReference>
<evidence type="ECO:0000256" key="2">
    <source>
        <dbReference type="ARBA" id="ARBA00023125"/>
    </source>
</evidence>
<evidence type="ECO:0000313" key="6">
    <source>
        <dbReference type="EMBL" id="SEE29432.1"/>
    </source>
</evidence>
<keyword evidence="3" id="KW-0804">Transcription</keyword>
<dbReference type="InterPro" id="IPR036388">
    <property type="entry name" value="WH-like_DNA-bd_sf"/>
</dbReference>
<evidence type="ECO:0000256" key="4">
    <source>
        <dbReference type="SAM" id="MobiDB-lite"/>
    </source>
</evidence>
<dbReference type="Pfam" id="PF07729">
    <property type="entry name" value="FCD"/>
    <property type="match status" value="1"/>
</dbReference>
<dbReference type="InterPro" id="IPR000524">
    <property type="entry name" value="Tscrpt_reg_HTH_GntR"/>
</dbReference>
<dbReference type="PANTHER" id="PTHR43537">
    <property type="entry name" value="TRANSCRIPTIONAL REGULATOR, GNTR FAMILY"/>
    <property type="match status" value="1"/>
</dbReference>
<feature type="region of interest" description="Disordered" evidence="4">
    <location>
        <begin position="222"/>
        <end position="243"/>
    </location>
</feature>
<evidence type="ECO:0000313" key="7">
    <source>
        <dbReference type="Proteomes" id="UP000199220"/>
    </source>
</evidence>
<reference evidence="7" key="1">
    <citation type="submission" date="2016-10" db="EMBL/GenBank/DDBJ databases">
        <authorList>
            <person name="Varghese N."/>
            <person name="Submissions S."/>
        </authorList>
    </citation>
    <scope>NUCLEOTIDE SEQUENCE [LARGE SCALE GENOMIC DNA]</scope>
    <source>
        <strain evidence="7">DSM 21368</strain>
    </source>
</reference>
<dbReference type="SUPFAM" id="SSF48008">
    <property type="entry name" value="GntR ligand-binding domain-like"/>
    <property type="match status" value="1"/>
</dbReference>
<dbReference type="RefSeq" id="WP_217632397.1">
    <property type="nucleotide sequence ID" value="NZ_FNTX01000001.1"/>
</dbReference>
<dbReference type="PROSITE" id="PS50949">
    <property type="entry name" value="HTH_GNTR"/>
    <property type="match status" value="1"/>
</dbReference>
<keyword evidence="1" id="KW-0805">Transcription regulation</keyword>
<keyword evidence="7" id="KW-1185">Reference proteome</keyword>
<dbReference type="AlphaFoldDB" id="A0A1H5HN58"/>
<dbReference type="InterPro" id="IPR011711">
    <property type="entry name" value="GntR_C"/>
</dbReference>
<proteinExistence type="predicted"/>
<evidence type="ECO:0000256" key="3">
    <source>
        <dbReference type="ARBA" id="ARBA00023163"/>
    </source>
</evidence>
<accession>A0A1H5HN58</accession>
<dbReference type="SUPFAM" id="SSF46785">
    <property type="entry name" value="Winged helix' DNA-binding domain"/>
    <property type="match status" value="1"/>
</dbReference>
<dbReference type="GO" id="GO:0003700">
    <property type="term" value="F:DNA-binding transcription factor activity"/>
    <property type="evidence" value="ECO:0007669"/>
    <property type="project" value="InterPro"/>
</dbReference>
<dbReference type="SMART" id="SM00895">
    <property type="entry name" value="FCD"/>
    <property type="match status" value="1"/>
</dbReference>
<dbReference type="Proteomes" id="UP000199220">
    <property type="component" value="Unassembled WGS sequence"/>
</dbReference>
<dbReference type="CDD" id="cd07377">
    <property type="entry name" value="WHTH_GntR"/>
    <property type="match status" value="1"/>
</dbReference>
<feature type="domain" description="HTH gntR-type" evidence="5">
    <location>
        <begin position="13"/>
        <end position="80"/>
    </location>
</feature>
<dbReference type="SMART" id="SM00345">
    <property type="entry name" value="HTH_GNTR"/>
    <property type="match status" value="1"/>
</dbReference>
<keyword evidence="2 6" id="KW-0238">DNA-binding</keyword>
<dbReference type="Gene3D" id="1.10.10.10">
    <property type="entry name" value="Winged helix-like DNA-binding domain superfamily/Winged helix DNA-binding domain"/>
    <property type="match status" value="1"/>
</dbReference>
<dbReference type="Pfam" id="PF00392">
    <property type="entry name" value="GntR"/>
    <property type="match status" value="1"/>
</dbReference>
<evidence type="ECO:0000259" key="5">
    <source>
        <dbReference type="PROSITE" id="PS50949"/>
    </source>
</evidence>
<sequence length="243" mass="26705">MKQAQPNGHVRKRTLSSVITSQLRQRITDGTYPPGSQLNEVEIAKQFSTSRGPVREGMQRLVQEGLLVSHPHRGVFVPVLTYDDVKDLLLARAAIERAAMLELSRRGLPAATIASLEQVLGQMAVAIDNGDWSGVASADLQFHEEIVHAAGSPRLSRMYGALIGEARLGINILVSSMDGRSDYLEEHRRIFDMLTNGDRQALLAELDRHIGVGLRTIRHELGADQEGPEADLEPYVGTEPSTR</sequence>
<evidence type="ECO:0000256" key="1">
    <source>
        <dbReference type="ARBA" id="ARBA00023015"/>
    </source>
</evidence>
<dbReference type="EMBL" id="FNTX01000001">
    <property type="protein sequence ID" value="SEE29432.1"/>
    <property type="molecule type" value="Genomic_DNA"/>
</dbReference>
<dbReference type="Gene3D" id="1.20.120.530">
    <property type="entry name" value="GntR ligand-binding domain-like"/>
    <property type="match status" value="1"/>
</dbReference>
<dbReference type="InterPro" id="IPR008920">
    <property type="entry name" value="TF_FadR/GntR_C"/>
</dbReference>
<name>A0A1H5HN58_9MICO</name>